<dbReference type="OrthoDB" id="9786971at2"/>
<dbReference type="STRING" id="340177.Cag_1391"/>
<dbReference type="REBASE" id="11478">
    <property type="entry name" value="CchORF1391P"/>
</dbReference>
<protein>
    <submittedName>
        <fullName evidence="1">Putative type II restriction enzyme</fullName>
    </submittedName>
</protein>
<dbReference type="Pfam" id="PF06300">
    <property type="entry name" value="Tsp45I"/>
    <property type="match status" value="1"/>
</dbReference>
<accession>Q3AQS6</accession>
<dbReference type="HOGENOM" id="CLU_1049295_0_0_10"/>
<sequence>MNQWIELSIEYANQRSYLDDLFSVYSTIPDSIRTINEKLWSNVERAFYEKDNLSLIKELLLLDLFPIKDSYIAYLKKDITAIDRNPRTINRICGRLYEMGLNKIYEKSSEPKETNRQIGPMFRNWMRKKSLGIEPVDLSTFMNNEDDAVLDASDKVMMDFAREYLGYQHNKGLDLIARFNGTYVIGEAKFLTDFGGHQNAQFNDAINTIEAKGVNAVKVAILDGVLYIKGKNKMYKAITSFYKDHNIMSALVLRNFLYSL</sequence>
<dbReference type="KEGG" id="cch:Cag_1391"/>
<dbReference type="eggNOG" id="ENOG502ZAFK">
    <property type="taxonomic scope" value="Bacteria"/>
</dbReference>
<dbReference type="InterPro" id="IPR010443">
    <property type="entry name" value="Restrct_endonuc_II_Tsp45I"/>
</dbReference>
<dbReference type="EMBL" id="CP000108">
    <property type="protein sequence ID" value="ABB28649.1"/>
    <property type="molecule type" value="Genomic_DNA"/>
</dbReference>
<reference evidence="1" key="1">
    <citation type="submission" date="2005-08" db="EMBL/GenBank/DDBJ databases">
        <title>Complete sequence of Chlorobium chlorochromatii CaD3.</title>
        <authorList>
            <person name="Copeland A."/>
            <person name="Lucas S."/>
            <person name="Lapidus A."/>
            <person name="Barry K."/>
            <person name="Detter J.C."/>
            <person name="Glavina T."/>
            <person name="Hammon N."/>
            <person name="Israni S."/>
            <person name="Pitluck S."/>
            <person name="Bryant D."/>
            <person name="Schmutz J."/>
            <person name="Larimer F."/>
            <person name="Land M."/>
            <person name="Kyrpides N."/>
            <person name="Ivanova N."/>
            <person name="Richardson P."/>
        </authorList>
    </citation>
    <scope>NUCLEOTIDE SEQUENCE [LARGE SCALE GENOMIC DNA]</scope>
    <source>
        <strain evidence="1">CaD3</strain>
    </source>
</reference>
<name>Q3AQS6_CHLCH</name>
<dbReference type="AlphaFoldDB" id="Q3AQS6"/>
<dbReference type="PIRSF" id="PIRSF020467">
    <property type="entry name" value="Restrict_endonuc_II_Tsp45I"/>
    <property type="match status" value="1"/>
</dbReference>
<organism evidence="1">
    <name type="scientific">Chlorobium chlorochromatii (strain CaD3)</name>
    <dbReference type="NCBI Taxonomy" id="340177"/>
    <lineage>
        <taxon>Bacteria</taxon>
        <taxon>Pseudomonadati</taxon>
        <taxon>Chlorobiota</taxon>
        <taxon>Chlorobiia</taxon>
        <taxon>Chlorobiales</taxon>
        <taxon>Chlorobiaceae</taxon>
        <taxon>Chlorobium/Pelodictyon group</taxon>
        <taxon>Chlorobium</taxon>
    </lineage>
</organism>
<evidence type="ECO:0000313" key="1">
    <source>
        <dbReference type="EMBL" id="ABB28649.1"/>
    </source>
</evidence>
<gene>
    <name evidence="1" type="ordered locus">Cag_1391</name>
</gene>
<proteinExistence type="predicted"/>